<organism evidence="3">
    <name type="scientific">Ignavibacterium album</name>
    <dbReference type="NCBI Taxonomy" id="591197"/>
    <lineage>
        <taxon>Bacteria</taxon>
        <taxon>Pseudomonadati</taxon>
        <taxon>Ignavibacteriota</taxon>
        <taxon>Ignavibacteria</taxon>
        <taxon>Ignavibacteriales</taxon>
        <taxon>Ignavibacteriaceae</taxon>
        <taxon>Ignavibacterium</taxon>
    </lineage>
</organism>
<dbReference type="Pfam" id="PF09458">
    <property type="entry name" value="H_lectin"/>
    <property type="match status" value="1"/>
</dbReference>
<feature type="signal peptide" evidence="1">
    <location>
        <begin position="1"/>
        <end position="21"/>
    </location>
</feature>
<dbReference type="GO" id="GO:0046871">
    <property type="term" value="F:N-acetylgalactosamine binding"/>
    <property type="evidence" value="ECO:0007669"/>
    <property type="project" value="TreeGrafter"/>
</dbReference>
<evidence type="ECO:0000313" key="3">
    <source>
        <dbReference type="EMBL" id="HFI92843.1"/>
    </source>
</evidence>
<evidence type="ECO:0000256" key="1">
    <source>
        <dbReference type="SAM" id="SignalP"/>
    </source>
</evidence>
<comment type="caution">
    <text evidence="3">The sequence shown here is derived from an EMBL/GenBank/DDBJ whole genome shotgun (WGS) entry which is preliminary data.</text>
</comment>
<keyword evidence="1" id="KW-0732">Signal</keyword>
<name>A0A7V2ZN39_9BACT</name>
<dbReference type="InterPro" id="IPR052487">
    <property type="entry name" value="Galactose-binding_lectin"/>
</dbReference>
<dbReference type="GO" id="GO:0009986">
    <property type="term" value="C:cell surface"/>
    <property type="evidence" value="ECO:0007669"/>
    <property type="project" value="TreeGrafter"/>
</dbReference>
<evidence type="ECO:0000259" key="2">
    <source>
        <dbReference type="Pfam" id="PF09458"/>
    </source>
</evidence>
<dbReference type="InterPro" id="IPR019019">
    <property type="entry name" value="H-type_lectin_domain"/>
</dbReference>
<dbReference type="GO" id="GO:0045335">
    <property type="term" value="C:phagocytic vesicle"/>
    <property type="evidence" value="ECO:0007669"/>
    <property type="project" value="TreeGrafter"/>
</dbReference>
<feature type="domain" description="H-type lectin" evidence="2">
    <location>
        <begin position="50"/>
        <end position="115"/>
    </location>
</feature>
<proteinExistence type="predicted"/>
<protein>
    <recommendedName>
        <fullName evidence="2">H-type lectin domain-containing protein</fullName>
    </recommendedName>
</protein>
<dbReference type="GO" id="GO:0098636">
    <property type="term" value="C:protein complex involved in cell adhesion"/>
    <property type="evidence" value="ECO:0007669"/>
    <property type="project" value="TreeGrafter"/>
</dbReference>
<dbReference type="InterPro" id="IPR037221">
    <property type="entry name" value="H-type_lectin_dom_sf"/>
</dbReference>
<feature type="chain" id="PRO_5031197313" description="H-type lectin domain-containing protein" evidence="1">
    <location>
        <begin position="22"/>
        <end position="116"/>
    </location>
</feature>
<dbReference type="PANTHER" id="PTHR46938">
    <property type="entry name" value="DISCOIDIN-1 SUBUNIT A-RELATED-RELATED"/>
    <property type="match status" value="1"/>
</dbReference>
<dbReference type="GO" id="GO:0098609">
    <property type="term" value="P:cell-cell adhesion"/>
    <property type="evidence" value="ECO:0007669"/>
    <property type="project" value="TreeGrafter"/>
</dbReference>
<reference evidence="3" key="1">
    <citation type="journal article" date="2020" name="mSystems">
        <title>Genome- and Community-Level Interaction Insights into Carbon Utilization and Element Cycling Functions of Hydrothermarchaeota in Hydrothermal Sediment.</title>
        <authorList>
            <person name="Zhou Z."/>
            <person name="Liu Y."/>
            <person name="Xu W."/>
            <person name="Pan J."/>
            <person name="Luo Z.H."/>
            <person name="Li M."/>
        </authorList>
    </citation>
    <scope>NUCLEOTIDE SEQUENCE [LARGE SCALE GENOMIC DNA]</scope>
    <source>
        <strain evidence="3">SpSt-479</strain>
    </source>
</reference>
<dbReference type="EMBL" id="DSUJ01000012">
    <property type="protein sequence ID" value="HFI92843.1"/>
    <property type="molecule type" value="Genomic_DNA"/>
</dbReference>
<gene>
    <name evidence="3" type="ORF">ENS31_15100</name>
</gene>
<dbReference type="GO" id="GO:0030247">
    <property type="term" value="F:polysaccharide binding"/>
    <property type="evidence" value="ECO:0007669"/>
    <property type="project" value="TreeGrafter"/>
</dbReference>
<dbReference type="PANTHER" id="PTHR46938:SF1">
    <property type="entry name" value="DISCOIDIN-1 SUBUNIT A-RELATED"/>
    <property type="match status" value="1"/>
</dbReference>
<dbReference type="GO" id="GO:0070492">
    <property type="term" value="F:oligosaccharide binding"/>
    <property type="evidence" value="ECO:0007669"/>
    <property type="project" value="TreeGrafter"/>
</dbReference>
<dbReference type="AlphaFoldDB" id="A0A7V2ZN39"/>
<dbReference type="Gene3D" id="2.60.40.2080">
    <property type="match status" value="1"/>
</dbReference>
<accession>A0A7V2ZN39</accession>
<dbReference type="SUPFAM" id="SSF141086">
    <property type="entry name" value="Agglutinin HPA-like"/>
    <property type="match status" value="1"/>
</dbReference>
<sequence length="116" mass="12998">MKNLLLLSLLITLFFIFNASAQVQSGSWSVKEGQAGYNLHTNQGERAMTISIKFPSPFENKPKVALSVTQIDADKNANQRYNVEAISISRDGFTIKVRTWADSKVFSISGYWIAHE</sequence>